<comment type="cofactor">
    <cofactor evidence="7">
        <name>Mg(2+)</name>
        <dbReference type="ChEBI" id="CHEBI:18420"/>
    </cofactor>
    <cofactor evidence="7">
        <name>Mn(2+)</name>
        <dbReference type="ChEBI" id="CHEBI:29035"/>
    </cofactor>
</comment>
<organism evidence="11 12">
    <name type="scientific">Erwinia tracheiphila</name>
    <dbReference type="NCBI Taxonomy" id="65700"/>
    <lineage>
        <taxon>Bacteria</taxon>
        <taxon>Pseudomonadati</taxon>
        <taxon>Pseudomonadota</taxon>
        <taxon>Gammaproteobacteria</taxon>
        <taxon>Enterobacterales</taxon>
        <taxon>Erwiniaceae</taxon>
        <taxon>Erwinia</taxon>
    </lineage>
</organism>
<dbReference type="PANTHER" id="PTHR42916:SF1">
    <property type="entry name" value="PROTEIN PHYLLO, CHLOROPLASTIC"/>
    <property type="match status" value="1"/>
</dbReference>
<comment type="pathway">
    <text evidence="7">Quinol/quinone metabolism; 1,4-dihydroxy-2-naphthoate biosynthesis; 1,4-dihydroxy-2-naphthoate from chorismate: step 2/7.</text>
</comment>
<keyword evidence="2 7" id="KW-0808">Transferase</keyword>
<dbReference type="SUPFAM" id="SSF52518">
    <property type="entry name" value="Thiamin diphosphate-binding fold (THDP-binding)"/>
    <property type="match status" value="2"/>
</dbReference>
<dbReference type="Pfam" id="PF02776">
    <property type="entry name" value="TPP_enzyme_N"/>
    <property type="match status" value="1"/>
</dbReference>
<keyword evidence="6 7" id="KW-0464">Manganese</keyword>
<dbReference type="InterPro" id="IPR012001">
    <property type="entry name" value="Thiamin_PyroP_enz_TPP-bd_dom"/>
</dbReference>
<evidence type="ECO:0000256" key="5">
    <source>
        <dbReference type="ARBA" id="ARBA00023052"/>
    </source>
</evidence>
<dbReference type="GO" id="GO:0070204">
    <property type="term" value="F:2-succinyl-5-enolpyruvyl-6-hydroxy-3-cyclohexene-1-carboxylic-acid synthase activity"/>
    <property type="evidence" value="ECO:0007669"/>
    <property type="project" value="UniProtKB-UniRule"/>
</dbReference>
<evidence type="ECO:0000259" key="10">
    <source>
        <dbReference type="Pfam" id="PF16582"/>
    </source>
</evidence>
<dbReference type="NCBIfam" id="TIGR00173">
    <property type="entry name" value="menD"/>
    <property type="match status" value="1"/>
</dbReference>
<evidence type="ECO:0000256" key="2">
    <source>
        <dbReference type="ARBA" id="ARBA00022679"/>
    </source>
</evidence>
<evidence type="ECO:0000313" key="11">
    <source>
        <dbReference type="EMBL" id="KKF35214.1"/>
    </source>
</evidence>
<dbReference type="HAMAP" id="MF_01659">
    <property type="entry name" value="MenD"/>
    <property type="match status" value="1"/>
</dbReference>
<evidence type="ECO:0000256" key="3">
    <source>
        <dbReference type="ARBA" id="ARBA00022723"/>
    </source>
</evidence>
<gene>
    <name evidence="7" type="primary">menD</name>
    <name evidence="11" type="ORF">SY86_06880</name>
</gene>
<evidence type="ECO:0000256" key="6">
    <source>
        <dbReference type="ARBA" id="ARBA00023211"/>
    </source>
</evidence>
<evidence type="ECO:0000259" key="8">
    <source>
        <dbReference type="Pfam" id="PF02775"/>
    </source>
</evidence>
<dbReference type="GO" id="GO:0030976">
    <property type="term" value="F:thiamine pyrophosphate binding"/>
    <property type="evidence" value="ECO:0007669"/>
    <property type="project" value="UniProtKB-UniRule"/>
</dbReference>
<dbReference type="GO" id="GO:0000287">
    <property type="term" value="F:magnesium ion binding"/>
    <property type="evidence" value="ECO:0007669"/>
    <property type="project" value="UniProtKB-UniRule"/>
</dbReference>
<protein>
    <recommendedName>
        <fullName evidence="7">2-succinyl-5-enolpyruvyl-6-hydroxy-3-cyclohexene-1-carboxylate synthase</fullName>
        <shortName evidence="7">SEPHCHC synthase</shortName>
        <ecNumber evidence="7">2.2.1.9</ecNumber>
    </recommendedName>
    <alternativeName>
        <fullName evidence="7">Menaquinone biosynthesis protein MenD</fullName>
    </alternativeName>
</protein>
<dbReference type="InterPro" id="IPR004433">
    <property type="entry name" value="MenaQ_synth_MenD"/>
</dbReference>
<dbReference type="RefSeq" id="WP_016189980.1">
    <property type="nucleotide sequence ID" value="NZ_CP089932.1"/>
</dbReference>
<evidence type="ECO:0000256" key="4">
    <source>
        <dbReference type="ARBA" id="ARBA00022842"/>
    </source>
</evidence>
<feature type="domain" description="Menaquinone biosynthesis protein MenD middle" evidence="10">
    <location>
        <begin position="184"/>
        <end position="387"/>
    </location>
</feature>
<name>A0A0M2K8F6_9GAMM</name>
<dbReference type="Gene3D" id="3.40.50.1220">
    <property type="entry name" value="TPP-binding domain"/>
    <property type="match status" value="1"/>
</dbReference>
<feature type="domain" description="Thiamine pyrophosphate enzyme TPP-binding" evidence="8">
    <location>
        <begin position="422"/>
        <end position="534"/>
    </location>
</feature>
<evidence type="ECO:0000256" key="7">
    <source>
        <dbReference type="HAMAP-Rule" id="MF_01659"/>
    </source>
</evidence>
<comment type="pathway">
    <text evidence="7">Quinol/quinone metabolism; menaquinone biosynthesis.</text>
</comment>
<evidence type="ECO:0000256" key="1">
    <source>
        <dbReference type="ARBA" id="ARBA00022428"/>
    </source>
</evidence>
<keyword evidence="12" id="KW-1185">Reference proteome</keyword>
<dbReference type="AlphaFoldDB" id="A0A0M2K8F6"/>
<dbReference type="EC" id="2.2.1.9" evidence="7"/>
<comment type="cofactor">
    <cofactor evidence="7">
        <name>thiamine diphosphate</name>
        <dbReference type="ChEBI" id="CHEBI:58937"/>
    </cofactor>
    <text evidence="7">Binds 1 thiamine pyrophosphate per subunit.</text>
</comment>
<feature type="domain" description="Thiamine pyrophosphate enzyme N-terminal TPP-binding" evidence="9">
    <location>
        <begin position="10"/>
        <end position="118"/>
    </location>
</feature>
<dbReference type="STRING" id="65700.SY86_06880"/>
<comment type="subunit">
    <text evidence="7">Homodimer.</text>
</comment>
<evidence type="ECO:0000313" key="12">
    <source>
        <dbReference type="Proteomes" id="UP000033924"/>
    </source>
</evidence>
<keyword evidence="1 7" id="KW-0474">Menaquinone biosynthesis</keyword>
<keyword evidence="5 7" id="KW-0786">Thiamine pyrophosphate</keyword>
<dbReference type="PATRIC" id="fig|65700.7.peg.1746"/>
<evidence type="ECO:0000259" key="9">
    <source>
        <dbReference type="Pfam" id="PF02776"/>
    </source>
</evidence>
<comment type="caution">
    <text evidence="11">The sequence shown here is derived from an EMBL/GenBank/DDBJ whole genome shotgun (WGS) entry which is preliminary data.</text>
</comment>
<dbReference type="Pfam" id="PF02775">
    <property type="entry name" value="TPP_enzyme_C"/>
    <property type="match status" value="1"/>
</dbReference>
<dbReference type="InterPro" id="IPR029061">
    <property type="entry name" value="THDP-binding"/>
</dbReference>
<proteinExistence type="inferred from homology"/>
<comment type="similarity">
    <text evidence="7">Belongs to the TPP enzyme family. MenD subfamily.</text>
</comment>
<dbReference type="Proteomes" id="UP000033924">
    <property type="component" value="Unassembled WGS sequence"/>
</dbReference>
<reference evidence="11 12" key="1">
    <citation type="submission" date="2015-01" db="EMBL/GenBank/DDBJ databases">
        <title>Erwinia tracheiphila.</title>
        <authorList>
            <person name="Shapiro L.R."/>
        </authorList>
    </citation>
    <scope>NUCLEOTIDE SEQUENCE [LARGE SCALE GENOMIC DNA]</scope>
    <source>
        <strain evidence="11 12">BuffGH</strain>
    </source>
</reference>
<dbReference type="GO" id="GO:0030145">
    <property type="term" value="F:manganese ion binding"/>
    <property type="evidence" value="ECO:0007669"/>
    <property type="project" value="UniProtKB-UniRule"/>
</dbReference>
<comment type="function">
    <text evidence="7">Catalyzes the thiamine diphosphate-dependent decarboxylation of 2-oxoglutarate and the subsequent addition of the resulting succinic semialdehyde-thiamine pyrophosphate anion to isochorismate to yield 2-succinyl-5-enolpyruvyl-6-hydroxy-3-cyclohexene-1-carboxylate (SEPHCHC).</text>
</comment>
<dbReference type="InterPro" id="IPR011766">
    <property type="entry name" value="TPP_enzyme_TPP-bd"/>
</dbReference>
<comment type="catalytic activity">
    <reaction evidence="7">
        <text>isochorismate + 2-oxoglutarate + H(+) = 5-enolpyruvoyl-6-hydroxy-2-succinyl-cyclohex-3-ene-1-carboxylate + CO2</text>
        <dbReference type="Rhea" id="RHEA:25593"/>
        <dbReference type="ChEBI" id="CHEBI:15378"/>
        <dbReference type="ChEBI" id="CHEBI:16526"/>
        <dbReference type="ChEBI" id="CHEBI:16810"/>
        <dbReference type="ChEBI" id="CHEBI:29780"/>
        <dbReference type="ChEBI" id="CHEBI:58818"/>
        <dbReference type="EC" id="2.2.1.9"/>
    </reaction>
</comment>
<keyword evidence="3 7" id="KW-0479">Metal-binding</keyword>
<keyword evidence="4 7" id="KW-0460">Magnesium</keyword>
<sequence>MSHSIFNRRWAAVILEALTRHGVQHLCIAPGSRSAPLTLTAADNSKFLCHTHFDERGIGYLALGIAKATRQPVALIVTSGTAVANLFPAVAEARMTGERLIVLSADRPQQLIDCGANQSICQPGMFGNHVAGALNLPSPSPEIPARWLVAVVDGLLQQHQSGAVHLNCPFAEPLYGGDPAAWQTWHDPLGDWWFDDQPWTAMPAKMTLTPQSDWANWRQQKGVVVVGRVDAEEGVAIAGWAAALGWPLLADVQSQTGNPLPCAECWLRLPEAQETLSQTRLVVQFGSHLTGKELTCWLAGIEPSAFWLIDPITGHRDPAYHRSQRLVANIADWLAAHPALSRPAWAAPLSRLAEQARQQVADQTIVFGEAQLAARLDALLPSQGSLFAGNSLTIRLINALARLPAGYPVYANRGASGIDGLIATAAGVQQGSDAPVLLVLGDISALYDLNSLALLRQVSAPLVMIVVNNNGGQIFSMLPTPQGRRERFFAMPQQVCFSSAAEMFGLSYYQPENWQQLHRAVTDGWQRREATLIELCVVEDDGANQLKNGGKAP</sequence>
<dbReference type="PANTHER" id="PTHR42916">
    <property type="entry name" value="2-SUCCINYL-5-ENOLPYRUVYL-6-HYDROXY-3-CYCLOHEXENE-1-CARBOXYLATE SYNTHASE"/>
    <property type="match status" value="1"/>
</dbReference>
<dbReference type="PIRSF" id="PIRSF004983">
    <property type="entry name" value="MenD"/>
    <property type="match status" value="1"/>
</dbReference>
<dbReference type="Gene3D" id="3.40.50.970">
    <property type="match status" value="2"/>
</dbReference>
<dbReference type="InterPro" id="IPR032264">
    <property type="entry name" value="MenD_middle"/>
</dbReference>
<dbReference type="Pfam" id="PF16582">
    <property type="entry name" value="TPP_enzyme_M_2"/>
    <property type="match status" value="1"/>
</dbReference>
<dbReference type="CDD" id="cd02009">
    <property type="entry name" value="TPP_SHCHC_synthase"/>
    <property type="match status" value="1"/>
</dbReference>
<dbReference type="GO" id="GO:0009234">
    <property type="term" value="P:menaquinone biosynthetic process"/>
    <property type="evidence" value="ECO:0007669"/>
    <property type="project" value="UniProtKB-UniRule"/>
</dbReference>
<dbReference type="CDD" id="cd07037">
    <property type="entry name" value="TPP_PYR_MenD"/>
    <property type="match status" value="1"/>
</dbReference>
<accession>A0A0M2K8F6</accession>
<dbReference type="UniPathway" id="UPA01057">
    <property type="reaction ID" value="UER00164"/>
</dbReference>
<dbReference type="UniPathway" id="UPA00079"/>
<dbReference type="EMBL" id="JXNU01000003">
    <property type="protein sequence ID" value="KKF35214.1"/>
    <property type="molecule type" value="Genomic_DNA"/>
</dbReference>